<keyword evidence="1" id="KW-0812">Transmembrane</keyword>
<evidence type="ECO:0000313" key="2">
    <source>
        <dbReference type="EMBL" id="GAI91594.1"/>
    </source>
</evidence>
<keyword evidence="1" id="KW-0472">Membrane</keyword>
<sequence length="50" mass="5533">KVKDRTIVAIISIVAITFMVYIGHNGAMISLLAIIMGFYFGRETGDQEVE</sequence>
<gene>
    <name evidence="2" type="ORF">S12H4_40254</name>
</gene>
<protein>
    <submittedName>
        <fullName evidence="2">Uncharacterized protein</fullName>
    </submittedName>
</protein>
<proteinExistence type="predicted"/>
<feature type="non-terminal residue" evidence="2">
    <location>
        <position position="1"/>
    </location>
</feature>
<evidence type="ECO:0000256" key="1">
    <source>
        <dbReference type="SAM" id="Phobius"/>
    </source>
</evidence>
<accession>X1UGY2</accession>
<reference evidence="2" key="1">
    <citation type="journal article" date="2014" name="Front. Microbiol.">
        <title>High frequency of phylogenetically diverse reductive dehalogenase-homologous genes in deep subseafloor sedimentary metagenomes.</title>
        <authorList>
            <person name="Kawai M."/>
            <person name="Futagami T."/>
            <person name="Toyoda A."/>
            <person name="Takaki Y."/>
            <person name="Nishi S."/>
            <person name="Hori S."/>
            <person name="Arai W."/>
            <person name="Tsubouchi T."/>
            <person name="Morono Y."/>
            <person name="Uchiyama I."/>
            <person name="Ito T."/>
            <person name="Fujiyama A."/>
            <person name="Inagaki F."/>
            <person name="Takami H."/>
        </authorList>
    </citation>
    <scope>NUCLEOTIDE SEQUENCE</scope>
    <source>
        <strain evidence="2">Expedition CK06-06</strain>
    </source>
</reference>
<keyword evidence="1" id="KW-1133">Transmembrane helix</keyword>
<dbReference type="EMBL" id="BARW01024415">
    <property type="protein sequence ID" value="GAI91594.1"/>
    <property type="molecule type" value="Genomic_DNA"/>
</dbReference>
<name>X1UGY2_9ZZZZ</name>
<dbReference type="AlphaFoldDB" id="X1UGY2"/>
<comment type="caution">
    <text evidence="2">The sequence shown here is derived from an EMBL/GenBank/DDBJ whole genome shotgun (WGS) entry which is preliminary data.</text>
</comment>
<organism evidence="2">
    <name type="scientific">marine sediment metagenome</name>
    <dbReference type="NCBI Taxonomy" id="412755"/>
    <lineage>
        <taxon>unclassified sequences</taxon>
        <taxon>metagenomes</taxon>
        <taxon>ecological metagenomes</taxon>
    </lineage>
</organism>
<feature type="transmembrane region" description="Helical" evidence="1">
    <location>
        <begin position="7"/>
        <end position="40"/>
    </location>
</feature>